<dbReference type="InterPro" id="IPR039422">
    <property type="entry name" value="MarR/SlyA-like"/>
</dbReference>
<keyword evidence="3" id="KW-1185">Reference proteome</keyword>
<gene>
    <name evidence="2" type="ORF">KIN34_02875</name>
</gene>
<protein>
    <submittedName>
        <fullName evidence="2">MarR family transcriptional regulator</fullName>
    </submittedName>
</protein>
<evidence type="ECO:0000313" key="3">
    <source>
        <dbReference type="Proteomes" id="UP000722125"/>
    </source>
</evidence>
<dbReference type="Gene3D" id="1.10.10.10">
    <property type="entry name" value="Winged helix-like DNA-binding domain superfamily/Winged helix DNA-binding domain"/>
    <property type="match status" value="1"/>
</dbReference>
<name>A0ABS5TVQ5_9CELL</name>
<dbReference type="InterPro" id="IPR000835">
    <property type="entry name" value="HTH_MarR-typ"/>
</dbReference>
<organism evidence="2 3">
    <name type="scientific">Cellulomonas fulva</name>
    <dbReference type="NCBI Taxonomy" id="2835530"/>
    <lineage>
        <taxon>Bacteria</taxon>
        <taxon>Bacillati</taxon>
        <taxon>Actinomycetota</taxon>
        <taxon>Actinomycetes</taxon>
        <taxon>Micrococcales</taxon>
        <taxon>Cellulomonadaceae</taxon>
        <taxon>Cellulomonas</taxon>
    </lineage>
</organism>
<sequence>MLTSRATLCGVNTEAEPDASAELLELVYAILHAVRRESGPGAPGQLRFLRTLAACGCAQRPGALAEALGVAPRSVTSKVDTAESDGLVRRLPDPTDRRATLVELTPAGHALLAESAHRRHEHVAARLTRLSSAEQAELLRLLRVVAGQG</sequence>
<dbReference type="EMBL" id="JAHBOH010000001">
    <property type="protein sequence ID" value="MBT0993233.1"/>
    <property type="molecule type" value="Genomic_DNA"/>
</dbReference>
<reference evidence="2 3" key="1">
    <citation type="submission" date="2021-05" db="EMBL/GenBank/DDBJ databases">
        <title>Description of Cellulomonas sp. DKR-3 sp. nov.</title>
        <authorList>
            <person name="Dahal R.H."/>
            <person name="Chaudhary D.K."/>
        </authorList>
    </citation>
    <scope>NUCLEOTIDE SEQUENCE [LARGE SCALE GENOMIC DNA]</scope>
    <source>
        <strain evidence="2 3">DKR-3</strain>
    </source>
</reference>
<evidence type="ECO:0000313" key="2">
    <source>
        <dbReference type="EMBL" id="MBT0993233.1"/>
    </source>
</evidence>
<dbReference type="SUPFAM" id="SSF46785">
    <property type="entry name" value="Winged helix' DNA-binding domain"/>
    <property type="match status" value="1"/>
</dbReference>
<dbReference type="Proteomes" id="UP000722125">
    <property type="component" value="Unassembled WGS sequence"/>
</dbReference>
<dbReference type="PROSITE" id="PS50995">
    <property type="entry name" value="HTH_MARR_2"/>
    <property type="match status" value="1"/>
</dbReference>
<comment type="caution">
    <text evidence="2">The sequence shown here is derived from an EMBL/GenBank/DDBJ whole genome shotgun (WGS) entry which is preliminary data.</text>
</comment>
<dbReference type="InterPro" id="IPR036388">
    <property type="entry name" value="WH-like_DNA-bd_sf"/>
</dbReference>
<dbReference type="PANTHER" id="PTHR33164">
    <property type="entry name" value="TRANSCRIPTIONAL REGULATOR, MARR FAMILY"/>
    <property type="match status" value="1"/>
</dbReference>
<dbReference type="PANTHER" id="PTHR33164:SF103">
    <property type="entry name" value="REGULATORY PROTEIN MARR"/>
    <property type="match status" value="1"/>
</dbReference>
<proteinExistence type="predicted"/>
<dbReference type="Pfam" id="PF01047">
    <property type="entry name" value="MarR"/>
    <property type="match status" value="1"/>
</dbReference>
<accession>A0ABS5TVQ5</accession>
<feature type="domain" description="HTH marR-type" evidence="1">
    <location>
        <begin position="20"/>
        <end position="147"/>
    </location>
</feature>
<dbReference type="PRINTS" id="PR00598">
    <property type="entry name" value="HTHMARR"/>
</dbReference>
<dbReference type="SMART" id="SM00347">
    <property type="entry name" value="HTH_MARR"/>
    <property type="match status" value="1"/>
</dbReference>
<dbReference type="InterPro" id="IPR036390">
    <property type="entry name" value="WH_DNA-bd_sf"/>
</dbReference>
<evidence type="ECO:0000259" key="1">
    <source>
        <dbReference type="PROSITE" id="PS50995"/>
    </source>
</evidence>